<evidence type="ECO:0008006" key="4">
    <source>
        <dbReference type="Google" id="ProtNLM"/>
    </source>
</evidence>
<name>A0A6H0Y6U6_9PEZI</name>
<evidence type="ECO:0000313" key="2">
    <source>
        <dbReference type="EMBL" id="QIX02320.1"/>
    </source>
</evidence>
<evidence type="ECO:0000256" key="1">
    <source>
        <dbReference type="SAM" id="SignalP"/>
    </source>
</evidence>
<dbReference type="InterPro" id="IPR021054">
    <property type="entry name" value="Cell_wall_mannoprotein_1"/>
</dbReference>
<proteinExistence type="predicted"/>
<dbReference type="Gene3D" id="1.20.1280.140">
    <property type="match status" value="1"/>
</dbReference>
<dbReference type="PANTHER" id="PTHR38123">
    <property type="entry name" value="CELL WALL SERINE-THREONINE-RICH GALACTOMANNOPROTEIN MP1 (AFU_ORTHOLOGUE AFUA_4G03240)"/>
    <property type="match status" value="1"/>
</dbReference>
<dbReference type="GO" id="GO:0005576">
    <property type="term" value="C:extracellular region"/>
    <property type="evidence" value="ECO:0007669"/>
    <property type="project" value="TreeGrafter"/>
</dbReference>
<keyword evidence="1" id="KW-0732">Signal</keyword>
<protein>
    <recommendedName>
        <fullName evidence="4">Antigenic cell wall galactomannoprotein</fullName>
    </recommendedName>
</protein>
<gene>
    <name evidence="2" type="ORF">AMS68_007837</name>
</gene>
<sequence length="169" mass="17803">MLFKSIAAVAFLATTVIADGAAIIKSLNTIDKDIAALNATVVKFNGNLFDTFPILGATNTLNNDLDQGTTTAKKSANLTDTETFALVGPVSQLSADANITLTNLINKKADFEKLFLTGIIKLVLQDSKSKADAYSSAIIAKVPTAYKSIAQNLVAPLDAGFQKAIDTYS</sequence>
<dbReference type="PANTHER" id="PTHR38123:SF6">
    <property type="entry name" value="CELL WALL SERINE-THREONINE-RICH GALACTOMANNOPROTEIN MP1 (AFU_ORTHOLOGUE AFUA_4G03240)"/>
    <property type="match status" value="1"/>
</dbReference>
<keyword evidence="3" id="KW-1185">Reference proteome</keyword>
<dbReference type="Pfam" id="PF12296">
    <property type="entry name" value="HsbA"/>
    <property type="match status" value="1"/>
</dbReference>
<feature type="chain" id="PRO_5026170934" description="Antigenic cell wall galactomannoprotein" evidence="1">
    <location>
        <begin position="19"/>
        <end position="169"/>
    </location>
</feature>
<reference evidence="2 3" key="1">
    <citation type="journal article" date="2016" name="Sci. Rep.">
        <title>Peltaster fructicola genome reveals evolution from an invasive phytopathogen to an ectophytic parasite.</title>
        <authorList>
            <person name="Xu C."/>
            <person name="Chen H."/>
            <person name="Gleason M.L."/>
            <person name="Xu J.R."/>
            <person name="Liu H."/>
            <person name="Zhang R."/>
            <person name="Sun G."/>
        </authorList>
    </citation>
    <scope>NUCLEOTIDE SEQUENCE [LARGE SCALE GENOMIC DNA]</scope>
    <source>
        <strain evidence="2 3">LNHT1506</strain>
    </source>
</reference>
<evidence type="ECO:0000313" key="3">
    <source>
        <dbReference type="Proteomes" id="UP000503462"/>
    </source>
</evidence>
<dbReference type="AlphaFoldDB" id="A0A6H0Y6U6"/>
<dbReference type="OrthoDB" id="2422134at2759"/>
<accession>A0A6H0Y6U6</accession>
<feature type="signal peptide" evidence="1">
    <location>
        <begin position="1"/>
        <end position="18"/>
    </location>
</feature>
<dbReference type="Proteomes" id="UP000503462">
    <property type="component" value="Chromosome 5"/>
</dbReference>
<dbReference type="EMBL" id="CP051143">
    <property type="protein sequence ID" value="QIX02320.1"/>
    <property type="molecule type" value="Genomic_DNA"/>
</dbReference>
<organism evidence="2 3">
    <name type="scientific">Peltaster fructicola</name>
    <dbReference type="NCBI Taxonomy" id="286661"/>
    <lineage>
        <taxon>Eukaryota</taxon>
        <taxon>Fungi</taxon>
        <taxon>Dikarya</taxon>
        <taxon>Ascomycota</taxon>
        <taxon>Pezizomycotina</taxon>
        <taxon>Dothideomycetes</taxon>
        <taxon>Dothideomycetes incertae sedis</taxon>
        <taxon>Peltaster</taxon>
    </lineage>
</organism>